<feature type="compositionally biased region" description="Polar residues" evidence="1">
    <location>
        <begin position="297"/>
        <end position="308"/>
    </location>
</feature>
<feature type="transmembrane region" description="Helical" evidence="2">
    <location>
        <begin position="46"/>
        <end position="64"/>
    </location>
</feature>
<feature type="compositionally biased region" description="Basic and acidic residues" evidence="1">
    <location>
        <begin position="309"/>
        <end position="339"/>
    </location>
</feature>
<feature type="compositionally biased region" description="Basic and acidic residues" evidence="1">
    <location>
        <begin position="105"/>
        <end position="117"/>
    </location>
</feature>
<evidence type="ECO:0000313" key="4">
    <source>
        <dbReference type="Proteomes" id="UP000834106"/>
    </source>
</evidence>
<feature type="compositionally biased region" description="Basic and acidic residues" evidence="1">
    <location>
        <begin position="257"/>
        <end position="296"/>
    </location>
</feature>
<dbReference type="PANTHER" id="PTHR33700">
    <property type="entry name" value="MYB-LIKE PROTEIN X"/>
    <property type="match status" value="1"/>
</dbReference>
<organism evidence="3 4">
    <name type="scientific">Fraxinus pennsylvanica</name>
    <dbReference type="NCBI Taxonomy" id="56036"/>
    <lineage>
        <taxon>Eukaryota</taxon>
        <taxon>Viridiplantae</taxon>
        <taxon>Streptophyta</taxon>
        <taxon>Embryophyta</taxon>
        <taxon>Tracheophyta</taxon>
        <taxon>Spermatophyta</taxon>
        <taxon>Magnoliopsida</taxon>
        <taxon>eudicotyledons</taxon>
        <taxon>Gunneridae</taxon>
        <taxon>Pentapetalae</taxon>
        <taxon>asterids</taxon>
        <taxon>lamiids</taxon>
        <taxon>Lamiales</taxon>
        <taxon>Oleaceae</taxon>
        <taxon>Oleeae</taxon>
        <taxon>Fraxinus</taxon>
    </lineage>
</organism>
<feature type="compositionally biased region" description="Basic and acidic residues" evidence="1">
    <location>
        <begin position="217"/>
        <end position="234"/>
    </location>
</feature>
<evidence type="ECO:0000256" key="2">
    <source>
        <dbReference type="SAM" id="Phobius"/>
    </source>
</evidence>
<feature type="compositionally biased region" description="Acidic residues" evidence="1">
    <location>
        <begin position="171"/>
        <end position="188"/>
    </location>
</feature>
<keyword evidence="2" id="KW-1133">Transmembrane helix</keyword>
<keyword evidence="4" id="KW-1185">Reference proteome</keyword>
<feature type="region of interest" description="Disordered" evidence="1">
    <location>
        <begin position="105"/>
        <end position="543"/>
    </location>
</feature>
<feature type="compositionally biased region" description="Acidic residues" evidence="1">
    <location>
        <begin position="147"/>
        <end position="160"/>
    </location>
</feature>
<gene>
    <name evidence="3" type="ORF">FPE_LOCUS17113</name>
</gene>
<feature type="compositionally biased region" description="Basic and acidic residues" evidence="1">
    <location>
        <begin position="161"/>
        <end position="170"/>
    </location>
</feature>
<name>A0AAD1ZLI1_9LAMI</name>
<reference evidence="3" key="1">
    <citation type="submission" date="2023-05" db="EMBL/GenBank/DDBJ databases">
        <authorList>
            <person name="Huff M."/>
        </authorList>
    </citation>
    <scope>NUCLEOTIDE SEQUENCE</scope>
</reference>
<dbReference type="AlphaFoldDB" id="A0AAD1ZLI1"/>
<evidence type="ECO:0000313" key="3">
    <source>
        <dbReference type="EMBL" id="CAI9769177.1"/>
    </source>
</evidence>
<accession>A0AAD1ZLI1</accession>
<dbReference type="PANTHER" id="PTHR33700:SF4">
    <property type="entry name" value="MYB-LIKE PROTEIN X"/>
    <property type="match status" value="1"/>
</dbReference>
<feature type="compositionally biased region" description="Basic and acidic residues" evidence="1">
    <location>
        <begin position="515"/>
        <end position="528"/>
    </location>
</feature>
<sequence>MGFKACLTVSRFHHLLCSENKWRHLARVTMYRQSSSRTHRSKGMKIKHVLQICLLLAVCFWLIYQVKHSHDKKKEFDESDSKTSLSRGSSNEILTLGRKDIRPRVEETVKNEKHDEAAIGQESIEEEEEVDDKHEEHEQEIKNAEQREDEGVEGGDEEINEHEHEKSDAEIDREEEFINEEKEGDEGGENSMEEKDSEENNGETEKEGSIEDSDHDGDEHSAREAREEHYKADDASSAVAHDNQIVDPENENGSSEYTKEQPETNILERENKENGEEINLGDKKTDLEVRDGDMAKSDNQSNITTNLEWKNKEKGEEINLGDKRTNLEVKDGNMSKSDDQSNVTTNEAEENLKEKSENSLLSNTTLTEGSNDHIETSNNSLEVRMESRQNGIESKLELNHGQNGTTTGEANNSTSDMDSNHVDSNSTIPPKNKDLESSSSEFSDSSNDSESSVAENIRSELSVDAGSNAESLTVKNDATEAEKSDTNGGTDEFSDKTSEEVQHDPIDLSDMSNSLDEKDVLPNHETLPEIRTAGTSIEDAAAE</sequence>
<keyword evidence="2" id="KW-0472">Membrane</keyword>
<protein>
    <submittedName>
        <fullName evidence="3">Uncharacterized protein</fullName>
    </submittedName>
</protein>
<dbReference type="EMBL" id="OU503045">
    <property type="protein sequence ID" value="CAI9769177.1"/>
    <property type="molecule type" value="Genomic_DNA"/>
</dbReference>
<proteinExistence type="predicted"/>
<dbReference type="Proteomes" id="UP000834106">
    <property type="component" value="Chromosome 10"/>
</dbReference>
<feature type="compositionally biased region" description="Polar residues" evidence="1">
    <location>
        <begin position="400"/>
        <end position="429"/>
    </location>
</feature>
<feature type="compositionally biased region" description="Basic and acidic residues" evidence="1">
    <location>
        <begin position="493"/>
        <end position="506"/>
    </location>
</feature>
<feature type="compositionally biased region" description="Low complexity" evidence="1">
    <location>
        <begin position="437"/>
        <end position="452"/>
    </location>
</feature>
<evidence type="ECO:0000256" key="1">
    <source>
        <dbReference type="SAM" id="MobiDB-lite"/>
    </source>
</evidence>
<feature type="compositionally biased region" description="Polar residues" evidence="1">
    <location>
        <begin position="358"/>
        <end position="369"/>
    </location>
</feature>
<feature type="compositionally biased region" description="Basic and acidic residues" evidence="1">
    <location>
        <begin position="131"/>
        <end position="146"/>
    </location>
</feature>
<keyword evidence="2" id="KW-0812">Transmembrane</keyword>